<reference evidence="1" key="1">
    <citation type="journal article" date="2021" name="Proc. Natl. Acad. Sci. U.S.A.">
        <title>A Catalog of Tens of Thousands of Viruses from Human Metagenomes Reveals Hidden Associations with Chronic Diseases.</title>
        <authorList>
            <person name="Tisza M.J."/>
            <person name="Buck C.B."/>
        </authorList>
    </citation>
    <scope>NUCLEOTIDE SEQUENCE</scope>
    <source>
        <strain evidence="1">CtFWA4</strain>
    </source>
</reference>
<proteinExistence type="predicted"/>
<evidence type="ECO:0000313" key="1">
    <source>
        <dbReference type="EMBL" id="DAD69963.1"/>
    </source>
</evidence>
<sequence>MVKAKGKAGAKSAGFCMYIGPSIVGTIQKARILYGDKQDALAQISAAVEKYPLIAALVIPGDQVSEARIKVKTPGNLLYVNYHKLADRRKKEE</sequence>
<protein>
    <submittedName>
        <fullName evidence="1">Uncharacterized protein</fullName>
    </submittedName>
</protein>
<organism evidence="1">
    <name type="scientific">Caudovirales sp. ctFWA4</name>
    <dbReference type="NCBI Taxonomy" id="2827628"/>
    <lineage>
        <taxon>Viruses</taxon>
        <taxon>Duplodnaviria</taxon>
        <taxon>Heunggongvirae</taxon>
        <taxon>Uroviricota</taxon>
        <taxon>Caudoviricetes</taxon>
    </lineage>
</organism>
<accession>A0A8S5LJF9</accession>
<dbReference type="EMBL" id="BK015858">
    <property type="protein sequence ID" value="DAD69963.1"/>
    <property type="molecule type" value="Genomic_DNA"/>
</dbReference>
<name>A0A8S5LJF9_9CAUD</name>